<feature type="domain" description="Isochorismatase-like" evidence="2">
    <location>
        <begin position="8"/>
        <end position="195"/>
    </location>
</feature>
<organism evidence="4 5">
    <name type="scientific">Arcobacter nitrofigilis (strain ATCC 33309 / DSM 7299 / CCUG 15893 / LMG 7604 / NCTC 12251 / CI)</name>
    <name type="common">Campylobacter nitrofigilis</name>
    <dbReference type="NCBI Taxonomy" id="572480"/>
    <lineage>
        <taxon>Bacteria</taxon>
        <taxon>Pseudomonadati</taxon>
        <taxon>Campylobacterota</taxon>
        <taxon>Epsilonproteobacteria</taxon>
        <taxon>Campylobacterales</taxon>
        <taxon>Arcobacteraceae</taxon>
        <taxon>Arcobacter</taxon>
    </lineage>
</organism>
<dbReference type="InterPro" id="IPR036380">
    <property type="entry name" value="Isochorismatase-like_sf"/>
</dbReference>
<feature type="domain" description="SnoaL-like" evidence="3">
    <location>
        <begin position="209"/>
        <end position="318"/>
    </location>
</feature>
<dbReference type="Gene3D" id="3.40.50.850">
    <property type="entry name" value="Isochorismatase-like"/>
    <property type="match status" value="1"/>
</dbReference>
<dbReference type="Proteomes" id="UP000000939">
    <property type="component" value="Chromosome"/>
</dbReference>
<dbReference type="PANTHER" id="PTHR43540:SF16">
    <property type="entry name" value="ISOCHORISMATASE-LIKE DOMAIN-CONTAINING PROTEIN"/>
    <property type="match status" value="1"/>
</dbReference>
<accession>D5V3Z8</accession>
<evidence type="ECO:0000259" key="3">
    <source>
        <dbReference type="Pfam" id="PF12680"/>
    </source>
</evidence>
<sequence length="336" mass="39111">MKIDIRKSALVLIEYQNEWLDEDSKLEHLMKDKKQFEESKINSKKVLEHGRKIGMNIIHVPFIVSSDYKEFGKEKAKLGLRAVIQKVNTWQGKSKDFHRDFLPKEDEFIVSGRLGVSGFAGSNLNEILRNNGIENIFLIGYATNVCVESTFREAHDKGYNTYVISDATSAFTKEQKDFFEVNIVHHFGALLDTKEFLYLQHKKLAHEIVLDYYKALSTGDIKEALTLVDDNIEYIAVKDTSETYPELYGTYRGKSELTDFFKHLSDFYITEDFRVDSFASNKNEAFIKGYLKYKIKRNDSIYDTFWMAHVTIKNGKLLSYRFFKDTALLEEKYSKC</sequence>
<dbReference type="Pfam" id="PF12680">
    <property type="entry name" value="SnoaL_2"/>
    <property type="match status" value="1"/>
</dbReference>
<keyword evidence="5" id="KW-1185">Reference proteome</keyword>
<dbReference type="Gene3D" id="3.10.450.50">
    <property type="match status" value="1"/>
</dbReference>
<dbReference type="RefSeq" id="WP_013134971.1">
    <property type="nucleotide sequence ID" value="NC_014166.1"/>
</dbReference>
<evidence type="ECO:0000313" key="5">
    <source>
        <dbReference type="Proteomes" id="UP000000939"/>
    </source>
</evidence>
<proteinExistence type="predicted"/>
<name>D5V3Z8_ARCNC</name>
<protein>
    <submittedName>
        <fullName evidence="4">Isochorismatase hydrolase</fullName>
    </submittedName>
</protein>
<dbReference type="InterPro" id="IPR032710">
    <property type="entry name" value="NTF2-like_dom_sf"/>
</dbReference>
<dbReference type="Pfam" id="PF00857">
    <property type="entry name" value="Isochorismatase"/>
    <property type="match status" value="1"/>
</dbReference>
<reference evidence="4 5" key="1">
    <citation type="journal article" date="2010" name="Stand. Genomic Sci.">
        <title>Complete genome sequence of Arcobacter nitrofigilis type strain (CI).</title>
        <authorList>
            <person name="Pati A."/>
            <person name="Gronow S."/>
            <person name="Lapidus A."/>
            <person name="Copeland A."/>
            <person name="Glavina Del Rio T."/>
            <person name="Nolan M."/>
            <person name="Lucas S."/>
            <person name="Tice H."/>
            <person name="Cheng J.F."/>
            <person name="Han C."/>
            <person name="Chertkov O."/>
            <person name="Bruce D."/>
            <person name="Tapia R."/>
            <person name="Goodwin L."/>
            <person name="Pitluck S."/>
            <person name="Liolios K."/>
            <person name="Ivanova N."/>
            <person name="Mavromatis K."/>
            <person name="Chen A."/>
            <person name="Palaniappan K."/>
            <person name="Land M."/>
            <person name="Hauser L."/>
            <person name="Chang Y.J."/>
            <person name="Jeffries C.D."/>
            <person name="Detter J.C."/>
            <person name="Rohde M."/>
            <person name="Goker M."/>
            <person name="Bristow J."/>
            <person name="Eisen J.A."/>
            <person name="Markowitz V."/>
            <person name="Hugenholtz P."/>
            <person name="Klenk H.P."/>
            <person name="Kyrpides N.C."/>
        </authorList>
    </citation>
    <scope>NUCLEOTIDE SEQUENCE [LARGE SCALE GENOMIC DNA]</scope>
    <source>
        <strain evidence="5">ATCC 33309 / DSM 7299 / CCUG 15893 / LMG 7604 / NCTC 12251 / CI</strain>
    </source>
</reference>
<dbReference type="SUPFAM" id="SSF52499">
    <property type="entry name" value="Isochorismatase-like hydrolases"/>
    <property type="match status" value="1"/>
</dbReference>
<dbReference type="SUPFAM" id="SSF54427">
    <property type="entry name" value="NTF2-like"/>
    <property type="match status" value="1"/>
</dbReference>
<dbReference type="PANTHER" id="PTHR43540">
    <property type="entry name" value="PEROXYUREIDOACRYLATE/UREIDOACRYLATE AMIDOHYDROLASE-RELATED"/>
    <property type="match status" value="1"/>
</dbReference>
<dbReference type="AlphaFoldDB" id="D5V3Z8"/>
<dbReference type="EMBL" id="CP001999">
    <property type="protein sequence ID" value="ADG92826.1"/>
    <property type="molecule type" value="Genomic_DNA"/>
</dbReference>
<dbReference type="eggNOG" id="COG3631">
    <property type="taxonomic scope" value="Bacteria"/>
</dbReference>
<dbReference type="KEGG" id="ant:Arnit_1167"/>
<dbReference type="eggNOG" id="COG1335">
    <property type="taxonomic scope" value="Bacteria"/>
</dbReference>
<dbReference type="GO" id="GO:0016787">
    <property type="term" value="F:hydrolase activity"/>
    <property type="evidence" value="ECO:0007669"/>
    <property type="project" value="UniProtKB-KW"/>
</dbReference>
<dbReference type="InterPro" id="IPR037401">
    <property type="entry name" value="SnoaL-like"/>
</dbReference>
<dbReference type="InterPro" id="IPR050272">
    <property type="entry name" value="Isochorismatase-like_hydrls"/>
</dbReference>
<evidence type="ECO:0000259" key="2">
    <source>
        <dbReference type="Pfam" id="PF00857"/>
    </source>
</evidence>
<gene>
    <name evidence="4" type="ordered locus">Arnit_1167</name>
</gene>
<dbReference type="InterPro" id="IPR000868">
    <property type="entry name" value="Isochorismatase-like_dom"/>
</dbReference>
<evidence type="ECO:0000256" key="1">
    <source>
        <dbReference type="ARBA" id="ARBA00022801"/>
    </source>
</evidence>
<evidence type="ECO:0000313" key="4">
    <source>
        <dbReference type="EMBL" id="ADG92826.1"/>
    </source>
</evidence>
<dbReference type="STRING" id="572480.Arnit_1167"/>
<keyword evidence="1 4" id="KW-0378">Hydrolase</keyword>
<dbReference type="CDD" id="cd00431">
    <property type="entry name" value="cysteine_hydrolases"/>
    <property type="match status" value="1"/>
</dbReference>
<dbReference type="HOGENOM" id="CLU_777661_0_0_7"/>
<dbReference type="OrthoDB" id="9791276at2"/>